<name>A0A841TQH4_9BACL</name>
<feature type="transmembrane region" description="Helical" evidence="1">
    <location>
        <begin position="103"/>
        <end position="126"/>
    </location>
</feature>
<dbReference type="EMBL" id="JACJVR010000009">
    <property type="protein sequence ID" value="MBB6690405.1"/>
    <property type="molecule type" value="Genomic_DNA"/>
</dbReference>
<feature type="transmembrane region" description="Helical" evidence="1">
    <location>
        <begin position="39"/>
        <end position="59"/>
    </location>
</feature>
<comment type="caution">
    <text evidence="2">The sequence shown here is derived from an EMBL/GenBank/DDBJ whole genome shotgun (WGS) entry which is preliminary data.</text>
</comment>
<keyword evidence="1" id="KW-1133">Transmembrane helix</keyword>
<keyword evidence="1" id="KW-0472">Membrane</keyword>
<feature type="transmembrane region" description="Helical" evidence="1">
    <location>
        <begin position="66"/>
        <end position="91"/>
    </location>
</feature>
<evidence type="ECO:0000256" key="1">
    <source>
        <dbReference type="SAM" id="Phobius"/>
    </source>
</evidence>
<feature type="transmembrane region" description="Helical" evidence="1">
    <location>
        <begin position="12"/>
        <end position="27"/>
    </location>
</feature>
<accession>A0A841TQH4</accession>
<keyword evidence="1" id="KW-0812">Transmembrane</keyword>
<proteinExistence type="predicted"/>
<dbReference type="AlphaFoldDB" id="A0A841TQH4"/>
<organism evidence="2 3">
    <name type="scientific">Cohnella xylanilytica</name>
    <dbReference type="NCBI Taxonomy" id="557555"/>
    <lineage>
        <taxon>Bacteria</taxon>
        <taxon>Bacillati</taxon>
        <taxon>Bacillota</taxon>
        <taxon>Bacilli</taxon>
        <taxon>Bacillales</taxon>
        <taxon>Paenibacillaceae</taxon>
        <taxon>Cohnella</taxon>
    </lineage>
</organism>
<sequence>MNAKSIVKENGLLILGLGALALIRPIMKMTGVMELIGQAFGSILTTVLISLAWLAIVLAKRVSSPVTVLVGAGLCYAALAIVLSGIASPLIDGKLQGPLTNPLAIVSVLAINAIWGLIVGGIAKALSRQR</sequence>
<keyword evidence="3" id="KW-1185">Reference proteome</keyword>
<dbReference type="RefSeq" id="WP_185134436.1">
    <property type="nucleotide sequence ID" value="NZ_JACJVR010000009.1"/>
</dbReference>
<evidence type="ECO:0000313" key="3">
    <source>
        <dbReference type="Proteomes" id="UP000553776"/>
    </source>
</evidence>
<gene>
    <name evidence="2" type="ORF">H7B90_03225</name>
</gene>
<evidence type="ECO:0000313" key="2">
    <source>
        <dbReference type="EMBL" id="MBB6690405.1"/>
    </source>
</evidence>
<reference evidence="2 3" key="1">
    <citation type="submission" date="2020-08" db="EMBL/GenBank/DDBJ databases">
        <title>Cohnella phylogeny.</title>
        <authorList>
            <person name="Dunlap C."/>
        </authorList>
    </citation>
    <scope>NUCLEOTIDE SEQUENCE [LARGE SCALE GENOMIC DNA]</scope>
    <source>
        <strain evidence="2 3">DSM 25239</strain>
    </source>
</reference>
<protein>
    <submittedName>
        <fullName evidence="2">Uncharacterized protein</fullName>
    </submittedName>
</protein>
<dbReference type="Proteomes" id="UP000553776">
    <property type="component" value="Unassembled WGS sequence"/>
</dbReference>